<evidence type="ECO:0000313" key="2">
    <source>
        <dbReference type="Proteomes" id="UP000183410"/>
    </source>
</evidence>
<dbReference type="SUPFAM" id="SSF55298">
    <property type="entry name" value="YjgF-like"/>
    <property type="match status" value="1"/>
</dbReference>
<sequence length="83" mass="9033">MQAVQVFKNIKLAMVAAGAGPEHMVQMKIHVVNHRPELIEDVFKAGALVFGPEWPITASTYLGVQSLGLPEWLIEVDAIVALP</sequence>
<evidence type="ECO:0000313" key="1">
    <source>
        <dbReference type="EMBL" id="SFE48416.1"/>
    </source>
</evidence>
<dbReference type="EMBL" id="FONN01000003">
    <property type="protein sequence ID" value="SFE48416.1"/>
    <property type="molecule type" value="Genomic_DNA"/>
</dbReference>
<dbReference type="Gene3D" id="3.30.1330.40">
    <property type="entry name" value="RutC-like"/>
    <property type="match status" value="1"/>
</dbReference>
<accession>A0A1I2AX60</accession>
<dbReference type="InterPro" id="IPR035959">
    <property type="entry name" value="RutC-like_sf"/>
</dbReference>
<keyword evidence="2" id="KW-1185">Reference proteome</keyword>
<organism evidence="1 2">
    <name type="scientific">Paenibacillus algorifonticola</name>
    <dbReference type="NCBI Taxonomy" id="684063"/>
    <lineage>
        <taxon>Bacteria</taxon>
        <taxon>Bacillati</taxon>
        <taxon>Bacillota</taxon>
        <taxon>Bacilli</taxon>
        <taxon>Bacillales</taxon>
        <taxon>Paenibacillaceae</taxon>
        <taxon>Paenibacillus</taxon>
    </lineage>
</organism>
<dbReference type="InterPro" id="IPR006175">
    <property type="entry name" value="YjgF/YER057c/UK114"/>
</dbReference>
<dbReference type="AlphaFoldDB" id="A0A1I2AX60"/>
<dbReference type="Proteomes" id="UP000183410">
    <property type="component" value="Unassembled WGS sequence"/>
</dbReference>
<dbReference type="CDD" id="cd00448">
    <property type="entry name" value="YjgF_YER057c_UK114_family"/>
    <property type="match status" value="1"/>
</dbReference>
<dbReference type="RefSeq" id="WP_231594119.1">
    <property type="nucleotide sequence ID" value="NZ_FONN01000003.1"/>
</dbReference>
<dbReference type="Pfam" id="PF01042">
    <property type="entry name" value="Ribonuc_L-PSP"/>
    <property type="match status" value="1"/>
</dbReference>
<gene>
    <name evidence="1" type="ORF">SAMN04487969_1037</name>
</gene>
<proteinExistence type="predicted"/>
<protein>
    <submittedName>
        <fullName evidence="1">Endoribonuclease L-PSP</fullName>
    </submittedName>
</protein>
<reference evidence="2" key="1">
    <citation type="submission" date="2016-10" db="EMBL/GenBank/DDBJ databases">
        <authorList>
            <person name="Varghese N."/>
            <person name="Submissions S."/>
        </authorList>
    </citation>
    <scope>NUCLEOTIDE SEQUENCE [LARGE SCALE GENOMIC DNA]</scope>
    <source>
        <strain evidence="2">CGMCC 1.10223</strain>
    </source>
</reference>
<name>A0A1I2AX60_9BACL</name>